<evidence type="ECO:0000313" key="3">
    <source>
        <dbReference type="EMBL" id="RYR08799.1"/>
    </source>
</evidence>
<feature type="compositionally biased region" description="Pro residues" evidence="1">
    <location>
        <begin position="12"/>
        <end position="22"/>
    </location>
</feature>
<evidence type="ECO:0000259" key="2">
    <source>
        <dbReference type="Pfam" id="PF20167"/>
    </source>
</evidence>
<dbReference type="Proteomes" id="UP000289738">
    <property type="component" value="Chromosome B05"/>
</dbReference>
<feature type="domain" description="Putative plant transposon protein" evidence="2">
    <location>
        <begin position="66"/>
        <end position="252"/>
    </location>
</feature>
<evidence type="ECO:0000256" key="1">
    <source>
        <dbReference type="SAM" id="MobiDB-lite"/>
    </source>
</evidence>
<sequence>MARKEKEKANPLPRPPPVPPSNQPDTFINAEAQEQYKKLEKWAFHYEKKLNLPEKYADQILNRLNFYHWEFVKFDPVEVNEHQVKEFYTNFLKRNAQTIFLRGVTLDTSDTALEALLDIPHIPPSRDAYTGIMKDVTIGKISLDVVLEKIGQPEARWEYSKGEQAVLLSVTCTDLNPEARIWQQIIADYILLSTHATHIRIRVAVLLWAILEGKRISVVPLIKESMCKVNQQQKFNIPFPSLITRLAALSGVERRPTDRTFVYMSK</sequence>
<dbReference type="Pfam" id="PF20167">
    <property type="entry name" value="Transposase_32"/>
    <property type="match status" value="1"/>
</dbReference>
<accession>A0A444Z3M2</accession>
<dbReference type="EMBL" id="SDMP01000015">
    <property type="protein sequence ID" value="RYR08799.1"/>
    <property type="molecule type" value="Genomic_DNA"/>
</dbReference>
<protein>
    <recommendedName>
        <fullName evidence="2">Putative plant transposon protein domain-containing protein</fullName>
    </recommendedName>
</protein>
<dbReference type="InterPro" id="IPR046796">
    <property type="entry name" value="Transposase_32_dom"/>
</dbReference>
<name>A0A444Z3M2_ARAHY</name>
<proteinExistence type="predicted"/>
<feature type="region of interest" description="Disordered" evidence="1">
    <location>
        <begin position="1"/>
        <end position="26"/>
    </location>
</feature>
<organism evidence="3 4">
    <name type="scientific">Arachis hypogaea</name>
    <name type="common">Peanut</name>
    <dbReference type="NCBI Taxonomy" id="3818"/>
    <lineage>
        <taxon>Eukaryota</taxon>
        <taxon>Viridiplantae</taxon>
        <taxon>Streptophyta</taxon>
        <taxon>Embryophyta</taxon>
        <taxon>Tracheophyta</taxon>
        <taxon>Spermatophyta</taxon>
        <taxon>Magnoliopsida</taxon>
        <taxon>eudicotyledons</taxon>
        <taxon>Gunneridae</taxon>
        <taxon>Pentapetalae</taxon>
        <taxon>rosids</taxon>
        <taxon>fabids</taxon>
        <taxon>Fabales</taxon>
        <taxon>Fabaceae</taxon>
        <taxon>Papilionoideae</taxon>
        <taxon>50 kb inversion clade</taxon>
        <taxon>dalbergioids sensu lato</taxon>
        <taxon>Dalbergieae</taxon>
        <taxon>Pterocarpus clade</taxon>
        <taxon>Arachis</taxon>
    </lineage>
</organism>
<reference evidence="3 4" key="1">
    <citation type="submission" date="2019-01" db="EMBL/GenBank/DDBJ databases">
        <title>Sequencing of cultivated peanut Arachis hypogaea provides insights into genome evolution and oil improvement.</title>
        <authorList>
            <person name="Chen X."/>
        </authorList>
    </citation>
    <scope>NUCLEOTIDE SEQUENCE [LARGE SCALE GENOMIC DNA]</scope>
    <source>
        <strain evidence="4">cv. Fuhuasheng</strain>
        <tissue evidence="3">Leaves</tissue>
    </source>
</reference>
<evidence type="ECO:0000313" key="4">
    <source>
        <dbReference type="Proteomes" id="UP000289738"/>
    </source>
</evidence>
<comment type="caution">
    <text evidence="3">The sequence shown here is derived from an EMBL/GenBank/DDBJ whole genome shotgun (WGS) entry which is preliminary data.</text>
</comment>
<dbReference type="AlphaFoldDB" id="A0A444Z3M2"/>
<gene>
    <name evidence="3" type="ORF">Ahy_B05g076637</name>
</gene>
<keyword evidence="4" id="KW-1185">Reference proteome</keyword>